<feature type="domain" description="Disease resistance R13L4/SHOC-2-like LRR" evidence="14">
    <location>
        <begin position="109"/>
        <end position="296"/>
    </location>
</feature>
<evidence type="ECO:0000256" key="10">
    <source>
        <dbReference type="ARBA" id="ARBA00023180"/>
    </source>
</evidence>
<feature type="domain" description="Leucine-rich repeat-containing N-terminal plant-type" evidence="13">
    <location>
        <begin position="35"/>
        <end position="71"/>
    </location>
</feature>
<evidence type="ECO:0000256" key="12">
    <source>
        <dbReference type="SAM" id="SignalP"/>
    </source>
</evidence>
<keyword evidence="5 12" id="KW-0732">Signal</keyword>
<evidence type="ECO:0000256" key="4">
    <source>
        <dbReference type="ARBA" id="ARBA00022692"/>
    </source>
</evidence>
<dbReference type="RefSeq" id="XP_015881829.3">
    <property type="nucleotide sequence ID" value="XM_016026343.4"/>
</dbReference>
<evidence type="ECO:0000313" key="15">
    <source>
        <dbReference type="Proteomes" id="UP001652623"/>
    </source>
</evidence>
<evidence type="ECO:0000256" key="6">
    <source>
        <dbReference type="ARBA" id="ARBA00022737"/>
    </source>
</evidence>
<dbReference type="PANTHER" id="PTHR27000">
    <property type="entry name" value="LEUCINE-RICH REPEAT RECEPTOR-LIKE PROTEIN KINASE FAMILY PROTEIN-RELATED"/>
    <property type="match status" value="1"/>
</dbReference>
<dbReference type="SMART" id="SM00369">
    <property type="entry name" value="LRR_TYP"/>
    <property type="match status" value="15"/>
</dbReference>
<dbReference type="Pfam" id="PF13855">
    <property type="entry name" value="LRR_8"/>
    <property type="match status" value="2"/>
</dbReference>
<accession>A0A6P3ZR83</accession>
<gene>
    <name evidence="16" type="primary">LOC107417709</name>
</gene>
<dbReference type="GO" id="GO:0005886">
    <property type="term" value="C:plasma membrane"/>
    <property type="evidence" value="ECO:0007669"/>
    <property type="project" value="UniProtKB-SubCell"/>
</dbReference>
<evidence type="ECO:0000256" key="8">
    <source>
        <dbReference type="ARBA" id="ARBA00023136"/>
    </source>
</evidence>
<sequence length="1049" mass="115894">MMKTASMFQLMLLILFFTRREFVRFGDAQLAECLESDRVALVAFKNGLNDPENRLSSWKGSNCCQWRGISCESSTGAVIAVDLHNPYPQGFDSSSRYGFWNLSGEIKPSMMKLKSLRYLDLSFNTFNDNPIPEFFGSLKNLQYLNLSNAEFSGAIPPNLGNLSSLQYLDLKYSPSLYVENLEWLKGLVSLKHLLMREVDLSMVGSNWVRTINKLPSLTELDLSSCLLSGSIPPLSPFNLTSLAVVDLSFNGFNSKIPDWLLNISSLISLDISYSGLFGRIPLGFSDMPDLKFLNLAGNNNLTASCSQLLKGRWEKIRVLDLASNKLHGKLPASIGNMTFLTHLDLFVNNIEGAIPSSIGNLCNLIFFRISGNNLTGTLPEFIEGAENCHSRRPLPSLQYLDLSVNHLAGKLPEWIGQLKNIVQLGLDYNSLNGPIPASLGLLQNLTDLGLSGNDLNGTLPESLGQLSQLSTFDVSSNHLTGMVTETHFLKLSKLKRLHLSSNSFTLNVSSNWFPSFQLSNLDMRSCSLGPSFPSWLKSQKEVEYLDLSNASIFGSIPNWFWKVSSNLSLLNVSFNHLEGRLPSPLITKPFADVDLSSNLFEGPIPLPIVEVELLDMSNNRLSGPIPSNIGDSLPNLIFLSLYGNLIIGEIPASIGNMQSLQALDLSNNYLRGSVPSSIANCSLLKVLDLRKNNLSGNIPDFLGELRMLQTLHLSDNNFSGELPSSFRNFSSLEMLDLGNNRLKGKIPPWIGEGFKKLRILSLRSNAFYGELPSVLSNLSSIQVLDLAENLLNGSIPASFGDFKSMSQIQHINHYLFYGMYRGSYYEENLVVNMKGQPQTYTKILSLVISLDLSGNNLSGDLPREITKLLGLVVLNLSGNHITGHIPESISELKQLLSLDLSSNRLSGPVPQSLGTLSFLGYLNLSYNDLSGRIPYTDHMTTFDAASFTGNLGLCGGPLAVKCPGDEDDEEPGKGWTTPKDTGNGDSFIDKWFYLSIGLGFAAGILVPYLIMAMRKSWCVAYFDAVNEVTDRILYQWLKYRTAKQRTRGH</sequence>
<dbReference type="KEGG" id="zju:107417709"/>
<keyword evidence="7 11" id="KW-1133">Transmembrane helix</keyword>
<dbReference type="Gene3D" id="3.80.10.10">
    <property type="entry name" value="Ribonuclease Inhibitor"/>
    <property type="match status" value="5"/>
</dbReference>
<dbReference type="InterPro" id="IPR032675">
    <property type="entry name" value="LRR_dom_sf"/>
</dbReference>
<dbReference type="PRINTS" id="PR00019">
    <property type="entry name" value="LEURICHRPT"/>
</dbReference>
<dbReference type="InterPro" id="IPR003591">
    <property type="entry name" value="Leu-rich_rpt_typical-subtyp"/>
</dbReference>
<evidence type="ECO:0000256" key="11">
    <source>
        <dbReference type="SAM" id="Phobius"/>
    </source>
</evidence>
<dbReference type="FunCoup" id="A0A6P3ZR83">
    <property type="interactions" value="1800"/>
</dbReference>
<comment type="subcellular location">
    <subcellularLocation>
        <location evidence="1">Cell membrane</location>
        <topology evidence="1">Single-pass membrane protein</topology>
    </subcellularLocation>
    <subcellularLocation>
        <location evidence="2">Membrane</location>
        <topology evidence="2">Single-pass type I membrane protein</topology>
    </subcellularLocation>
</comment>
<dbReference type="InterPro" id="IPR013210">
    <property type="entry name" value="LRR_N_plant-typ"/>
</dbReference>
<dbReference type="GeneID" id="107417709"/>
<keyword evidence="9" id="KW-0675">Receptor</keyword>
<dbReference type="Pfam" id="PF00560">
    <property type="entry name" value="LRR_1"/>
    <property type="match status" value="9"/>
</dbReference>
<feature type="chain" id="PRO_5045155267" evidence="12">
    <location>
        <begin position="29"/>
        <end position="1049"/>
    </location>
</feature>
<dbReference type="InParanoid" id="A0A6P3ZR83"/>
<evidence type="ECO:0000256" key="7">
    <source>
        <dbReference type="ARBA" id="ARBA00022989"/>
    </source>
</evidence>
<evidence type="ECO:0000256" key="1">
    <source>
        <dbReference type="ARBA" id="ARBA00004162"/>
    </source>
</evidence>
<keyword evidence="3" id="KW-0433">Leucine-rich repeat</keyword>
<dbReference type="PANTHER" id="PTHR27000:SF809">
    <property type="entry name" value="OS05G0170300 PROTEIN"/>
    <property type="match status" value="1"/>
</dbReference>
<feature type="domain" description="Disease resistance R13L4/SHOC-2-like LRR" evidence="14">
    <location>
        <begin position="394"/>
        <end position="547"/>
    </location>
</feature>
<evidence type="ECO:0000256" key="2">
    <source>
        <dbReference type="ARBA" id="ARBA00004479"/>
    </source>
</evidence>
<dbReference type="InterPro" id="IPR001611">
    <property type="entry name" value="Leu-rich_rpt"/>
</dbReference>
<keyword evidence="6" id="KW-0677">Repeat</keyword>
<proteinExistence type="predicted"/>
<reference evidence="16" key="2">
    <citation type="submission" date="2025-08" db="UniProtKB">
        <authorList>
            <consortium name="RefSeq"/>
        </authorList>
    </citation>
    <scope>IDENTIFICATION</scope>
    <source>
        <tissue evidence="16">Seedling</tissue>
    </source>
</reference>
<evidence type="ECO:0000256" key="5">
    <source>
        <dbReference type="ARBA" id="ARBA00022729"/>
    </source>
</evidence>
<keyword evidence="15" id="KW-1185">Reference proteome</keyword>
<evidence type="ECO:0000256" key="9">
    <source>
        <dbReference type="ARBA" id="ARBA00023170"/>
    </source>
</evidence>
<reference evidence="15" key="1">
    <citation type="submission" date="2025-05" db="UniProtKB">
        <authorList>
            <consortium name="RefSeq"/>
        </authorList>
    </citation>
    <scope>NUCLEOTIDE SEQUENCE [LARGE SCALE GENOMIC DNA]</scope>
</reference>
<dbReference type="Proteomes" id="UP001652623">
    <property type="component" value="Chromosome 2"/>
</dbReference>
<dbReference type="SUPFAM" id="SSF52058">
    <property type="entry name" value="L domain-like"/>
    <property type="match status" value="2"/>
</dbReference>
<keyword evidence="10" id="KW-0325">Glycoprotein</keyword>
<feature type="signal peptide" evidence="12">
    <location>
        <begin position="1"/>
        <end position="28"/>
    </location>
</feature>
<feature type="transmembrane region" description="Helical" evidence="11">
    <location>
        <begin position="991"/>
        <end position="1010"/>
    </location>
</feature>
<keyword evidence="8 11" id="KW-0472">Membrane</keyword>
<organism evidence="15 16">
    <name type="scientific">Ziziphus jujuba</name>
    <name type="common">Chinese jujube</name>
    <name type="synonym">Ziziphus sativa</name>
    <dbReference type="NCBI Taxonomy" id="326968"/>
    <lineage>
        <taxon>Eukaryota</taxon>
        <taxon>Viridiplantae</taxon>
        <taxon>Streptophyta</taxon>
        <taxon>Embryophyta</taxon>
        <taxon>Tracheophyta</taxon>
        <taxon>Spermatophyta</taxon>
        <taxon>Magnoliopsida</taxon>
        <taxon>eudicotyledons</taxon>
        <taxon>Gunneridae</taxon>
        <taxon>Pentapetalae</taxon>
        <taxon>rosids</taxon>
        <taxon>fabids</taxon>
        <taxon>Rosales</taxon>
        <taxon>Rhamnaceae</taxon>
        <taxon>Paliureae</taxon>
        <taxon>Ziziphus</taxon>
    </lineage>
</organism>
<dbReference type="Pfam" id="PF08263">
    <property type="entry name" value="LRRNT_2"/>
    <property type="match status" value="1"/>
</dbReference>
<dbReference type="SUPFAM" id="SSF52047">
    <property type="entry name" value="RNI-like"/>
    <property type="match status" value="1"/>
</dbReference>
<name>A0A6P3ZR83_ZIZJJ</name>
<evidence type="ECO:0000259" key="13">
    <source>
        <dbReference type="Pfam" id="PF08263"/>
    </source>
</evidence>
<evidence type="ECO:0000313" key="16">
    <source>
        <dbReference type="RefSeq" id="XP_015881829.3"/>
    </source>
</evidence>
<dbReference type="InterPro" id="IPR055414">
    <property type="entry name" value="LRR_R13L4/SHOC2-like"/>
</dbReference>
<evidence type="ECO:0000259" key="14">
    <source>
        <dbReference type="Pfam" id="PF23598"/>
    </source>
</evidence>
<dbReference type="AlphaFoldDB" id="A0A6P3ZR83"/>
<evidence type="ECO:0000256" key="3">
    <source>
        <dbReference type="ARBA" id="ARBA00022614"/>
    </source>
</evidence>
<keyword evidence="4 11" id="KW-0812">Transmembrane</keyword>
<protein>
    <submittedName>
        <fullName evidence="16">Receptor-like protein EIX2 isoform X1</fullName>
    </submittedName>
</protein>
<dbReference type="Pfam" id="PF23598">
    <property type="entry name" value="LRR_14"/>
    <property type="match status" value="2"/>
</dbReference>